<dbReference type="Gene3D" id="3.60.15.10">
    <property type="entry name" value="Ribonuclease Z/Hydroxyacylglutathione hydrolase-like"/>
    <property type="match status" value="1"/>
</dbReference>
<evidence type="ECO:0000313" key="2">
    <source>
        <dbReference type="EMBL" id="ORM72060.1"/>
    </source>
</evidence>
<feature type="domain" description="Metallo-beta-lactamase" evidence="1">
    <location>
        <begin position="47"/>
        <end position="251"/>
    </location>
</feature>
<reference evidence="2 3" key="1">
    <citation type="journal article" date="2017" name="Antonie Van Leeuwenhoek">
        <title>Phylogenomic resolution of the bacterial genus Pantoea and its relationship with Erwinia and Tatumella.</title>
        <authorList>
            <person name="Palmer M."/>
            <person name="Steenkamp E.T."/>
            <person name="Coetzee M.P."/>
            <person name="Chan W.Y."/>
            <person name="van Zyl E."/>
            <person name="De Maayer P."/>
            <person name="Coutinho T.A."/>
            <person name="Blom J."/>
            <person name="Smits T.H."/>
            <person name="Duffy B."/>
            <person name="Venter S.N."/>
        </authorList>
    </citation>
    <scope>NUCLEOTIDE SEQUENCE [LARGE SCALE GENOMIC DNA]</scope>
    <source>
        <strain evidence="2 3">LMG 26275</strain>
    </source>
</reference>
<protein>
    <recommendedName>
        <fullName evidence="1">Metallo-beta-lactamase domain-containing protein</fullName>
    </recommendedName>
</protein>
<evidence type="ECO:0000313" key="3">
    <source>
        <dbReference type="Proteomes" id="UP000193558"/>
    </source>
</evidence>
<dbReference type="Pfam" id="PF12706">
    <property type="entry name" value="Lactamase_B_2"/>
    <property type="match status" value="1"/>
</dbReference>
<dbReference type="Proteomes" id="UP000193558">
    <property type="component" value="Unassembled WGS sequence"/>
</dbReference>
<dbReference type="PANTHER" id="PTHR43546">
    <property type="entry name" value="UPF0173 METAL-DEPENDENT HYDROLASE MJ1163-RELATED"/>
    <property type="match status" value="1"/>
</dbReference>
<dbReference type="InterPro" id="IPR050114">
    <property type="entry name" value="UPF0173_UPF0282_UlaG_hydrolase"/>
</dbReference>
<dbReference type="EMBL" id="MLFR01000001">
    <property type="protein sequence ID" value="ORM72060.1"/>
    <property type="molecule type" value="Genomic_DNA"/>
</dbReference>
<proteinExistence type="predicted"/>
<dbReference type="SUPFAM" id="SSF56281">
    <property type="entry name" value="Metallo-hydrolase/oxidoreductase"/>
    <property type="match status" value="1"/>
</dbReference>
<dbReference type="InterPro" id="IPR001279">
    <property type="entry name" value="Metallo-B-lactamas"/>
</dbReference>
<comment type="caution">
    <text evidence="2">The sequence shown here is derived from an EMBL/GenBank/DDBJ whole genome shotgun (WGS) entry which is preliminary data.</text>
</comment>
<gene>
    <name evidence="2" type="ORF">HA51_03135</name>
</gene>
<organism evidence="2 3">
    <name type="scientific">Pantoea rwandensis</name>
    <dbReference type="NCBI Taxonomy" id="1076550"/>
    <lineage>
        <taxon>Bacteria</taxon>
        <taxon>Pseudomonadati</taxon>
        <taxon>Pseudomonadota</taxon>
        <taxon>Gammaproteobacteria</taxon>
        <taxon>Enterobacterales</taxon>
        <taxon>Erwiniaceae</taxon>
        <taxon>Pantoea</taxon>
    </lineage>
</organism>
<accession>A0A1X1D659</accession>
<sequence length="297" mass="32577">MMNAILTTNVSASSLAEALKHPPPERGVSLFWLGQAGFLLRTARHCIVIDPYLSDSLAEKYRGRPLPHQRMMTAPIQAGALSGVTHVLVTHHHSDHLDGATLTPLLAASPEACLVLPRAATALAMERIPMVDRSRLIGVNAGETHQLTSDLTLHVVRACHETLEQDEAGNFRFLGYVIDVGGIRIFHSGDTIPFESQVTELIPLNIDAALLPVNGRSESLRAQGVPGNMTAEEAVRLCVECNIRYMIAHHYGLFEFNTVNPAMLDAMALRHTNPVLKRARLHTRYQLEPPTSAEKSE</sequence>
<dbReference type="InterPro" id="IPR036866">
    <property type="entry name" value="RibonucZ/Hydroxyglut_hydro"/>
</dbReference>
<evidence type="ECO:0000259" key="1">
    <source>
        <dbReference type="Pfam" id="PF12706"/>
    </source>
</evidence>
<name>A0A1X1D659_9GAMM</name>
<dbReference type="AlphaFoldDB" id="A0A1X1D659"/>